<evidence type="ECO:0000256" key="3">
    <source>
        <dbReference type="ARBA" id="ARBA00017059"/>
    </source>
</evidence>
<proteinExistence type="inferred from homology"/>
<dbReference type="Pfam" id="PF06645">
    <property type="entry name" value="SPC12"/>
    <property type="match status" value="1"/>
</dbReference>
<comment type="subcellular location">
    <subcellularLocation>
        <location evidence="1">Endoplasmic reticulum membrane</location>
        <topology evidence="1">Multi-pass membrane protein</topology>
    </subcellularLocation>
</comment>
<keyword evidence="5" id="KW-0256">Endoplasmic reticulum</keyword>
<evidence type="ECO:0000256" key="9">
    <source>
        <dbReference type="SAM" id="Phobius"/>
    </source>
</evidence>
<dbReference type="PANTHER" id="PTHR13202:SF0">
    <property type="entry name" value="SIGNAL PEPTIDASE COMPLEX SUBUNIT 1"/>
    <property type="match status" value="1"/>
</dbReference>
<comment type="function">
    <text evidence="8">Component of the signal peptidase complex (SPC) which catalyzes the cleavage of N-terminal signal sequences from nascent proteins as they are translocated into the lumen of the endoplasmic reticulum. Dispensable for SPC enzymatic activity.</text>
</comment>
<evidence type="ECO:0000256" key="4">
    <source>
        <dbReference type="ARBA" id="ARBA00022692"/>
    </source>
</evidence>
<sequence>MDDLIAPLQDIMEGQIDFHGQRIAEILCTVLLVISGAVAFVAGYIYQDIHLTLWLGLVGTILTALIVIPPWPIYNRNPEKWLTPGTGKIGGAGILVDGS</sequence>
<evidence type="ECO:0000256" key="5">
    <source>
        <dbReference type="ARBA" id="ARBA00022824"/>
    </source>
</evidence>
<dbReference type="AlphaFoldDB" id="A0A507QZG0"/>
<gene>
    <name evidence="10" type="ORF">MPDQ_005079</name>
</gene>
<dbReference type="PANTHER" id="PTHR13202">
    <property type="entry name" value="MICROSOMAL SIGNAL PEPTIDASE 12 KDA SUBUNIT"/>
    <property type="match status" value="1"/>
</dbReference>
<dbReference type="STRING" id="5098.A0A507QZG0"/>
<protein>
    <recommendedName>
        <fullName evidence="3">Signal peptidase complex subunit 1</fullName>
    </recommendedName>
</protein>
<comment type="caution">
    <text evidence="10">The sequence shown here is derived from an EMBL/GenBank/DDBJ whole genome shotgun (WGS) entry which is preliminary data.</text>
</comment>
<keyword evidence="11" id="KW-1185">Reference proteome</keyword>
<dbReference type="GO" id="GO:0006465">
    <property type="term" value="P:signal peptide processing"/>
    <property type="evidence" value="ECO:0007669"/>
    <property type="project" value="InterPro"/>
</dbReference>
<dbReference type="EMBL" id="VIFY01000034">
    <property type="protein sequence ID" value="TQB74175.1"/>
    <property type="molecule type" value="Genomic_DNA"/>
</dbReference>
<dbReference type="GO" id="GO:0045047">
    <property type="term" value="P:protein targeting to ER"/>
    <property type="evidence" value="ECO:0007669"/>
    <property type="project" value="TreeGrafter"/>
</dbReference>
<evidence type="ECO:0000256" key="1">
    <source>
        <dbReference type="ARBA" id="ARBA00004477"/>
    </source>
</evidence>
<evidence type="ECO:0000256" key="8">
    <source>
        <dbReference type="ARBA" id="ARBA00045204"/>
    </source>
</evidence>
<dbReference type="InterPro" id="IPR009542">
    <property type="entry name" value="Spc1/SPCS1"/>
</dbReference>
<keyword evidence="7 9" id="KW-0472">Membrane</keyword>
<evidence type="ECO:0000256" key="6">
    <source>
        <dbReference type="ARBA" id="ARBA00022989"/>
    </source>
</evidence>
<accession>A0A507QZG0</accession>
<evidence type="ECO:0000256" key="7">
    <source>
        <dbReference type="ARBA" id="ARBA00023136"/>
    </source>
</evidence>
<feature type="transmembrane region" description="Helical" evidence="9">
    <location>
        <begin position="52"/>
        <end position="74"/>
    </location>
</feature>
<keyword evidence="6 9" id="KW-1133">Transmembrane helix</keyword>
<keyword evidence="4 9" id="KW-0812">Transmembrane</keyword>
<evidence type="ECO:0000313" key="11">
    <source>
        <dbReference type="Proteomes" id="UP000319663"/>
    </source>
</evidence>
<feature type="transmembrane region" description="Helical" evidence="9">
    <location>
        <begin position="26"/>
        <end position="46"/>
    </location>
</feature>
<evidence type="ECO:0000313" key="10">
    <source>
        <dbReference type="EMBL" id="TQB74175.1"/>
    </source>
</evidence>
<evidence type="ECO:0000256" key="2">
    <source>
        <dbReference type="ARBA" id="ARBA00005245"/>
    </source>
</evidence>
<reference evidence="10 11" key="1">
    <citation type="submission" date="2019-06" db="EMBL/GenBank/DDBJ databases">
        <title>Wine fermentation using esterase from Monascus purpureus.</title>
        <authorList>
            <person name="Geng C."/>
            <person name="Zhang Y."/>
        </authorList>
    </citation>
    <scope>NUCLEOTIDE SEQUENCE [LARGE SCALE GENOMIC DNA]</scope>
    <source>
        <strain evidence="10">HQ1</strain>
    </source>
</reference>
<dbReference type="Proteomes" id="UP000319663">
    <property type="component" value="Unassembled WGS sequence"/>
</dbReference>
<dbReference type="GO" id="GO:0005787">
    <property type="term" value="C:signal peptidase complex"/>
    <property type="evidence" value="ECO:0007669"/>
    <property type="project" value="InterPro"/>
</dbReference>
<name>A0A507QZG0_MONPU</name>
<comment type="similarity">
    <text evidence="2">Belongs to the SPCS1 family.</text>
</comment>
<organism evidence="10 11">
    <name type="scientific">Monascus purpureus</name>
    <name type="common">Red mold</name>
    <name type="synonym">Monascus anka</name>
    <dbReference type="NCBI Taxonomy" id="5098"/>
    <lineage>
        <taxon>Eukaryota</taxon>
        <taxon>Fungi</taxon>
        <taxon>Dikarya</taxon>
        <taxon>Ascomycota</taxon>
        <taxon>Pezizomycotina</taxon>
        <taxon>Eurotiomycetes</taxon>
        <taxon>Eurotiomycetidae</taxon>
        <taxon>Eurotiales</taxon>
        <taxon>Aspergillaceae</taxon>
        <taxon>Monascus</taxon>
    </lineage>
</organism>